<dbReference type="SUPFAM" id="SSF54991">
    <property type="entry name" value="Anticodon-binding domain of PheRS"/>
    <property type="match status" value="1"/>
</dbReference>
<evidence type="ECO:0000256" key="9">
    <source>
        <dbReference type="ARBA" id="ARBA00022840"/>
    </source>
</evidence>
<dbReference type="GO" id="GO:0000049">
    <property type="term" value="F:tRNA binding"/>
    <property type="evidence" value="ECO:0007669"/>
    <property type="project" value="UniProtKB-UniRule"/>
</dbReference>
<dbReference type="GO" id="GO:0006432">
    <property type="term" value="P:phenylalanyl-tRNA aminoacylation"/>
    <property type="evidence" value="ECO:0007669"/>
    <property type="project" value="UniProtKB-UniRule"/>
</dbReference>
<feature type="binding site" evidence="15">
    <location>
        <position position="462"/>
    </location>
    <ligand>
        <name>Mg(2+)</name>
        <dbReference type="ChEBI" id="CHEBI:18420"/>
        <note>shared with alpha subunit</note>
    </ligand>
</feature>
<proteinExistence type="inferred from homology"/>
<keyword evidence="11 16" id="KW-0694">RNA-binding</keyword>
<dbReference type="InterPro" id="IPR045060">
    <property type="entry name" value="Phe-tRNA-ligase_IIc_bsu"/>
</dbReference>
<dbReference type="InterPro" id="IPR004532">
    <property type="entry name" value="Phe-tRNA-ligase_IIc_bsu_bact"/>
</dbReference>
<dbReference type="InterPro" id="IPR020825">
    <property type="entry name" value="Phe-tRNA_synthase-like_B3/B4"/>
</dbReference>
<dbReference type="SMART" id="SM00896">
    <property type="entry name" value="FDX-ACB"/>
    <property type="match status" value="1"/>
</dbReference>
<dbReference type="SUPFAM" id="SSF50249">
    <property type="entry name" value="Nucleic acid-binding proteins"/>
    <property type="match status" value="1"/>
</dbReference>
<dbReference type="Gene3D" id="3.50.40.10">
    <property type="entry name" value="Phenylalanyl-trna Synthetase, Chain B, domain 3"/>
    <property type="match status" value="1"/>
</dbReference>
<dbReference type="NCBIfam" id="NF045760">
    <property type="entry name" value="YtpR"/>
    <property type="match status" value="1"/>
</dbReference>
<evidence type="ECO:0000256" key="8">
    <source>
        <dbReference type="ARBA" id="ARBA00022741"/>
    </source>
</evidence>
<dbReference type="GO" id="GO:0009328">
    <property type="term" value="C:phenylalanine-tRNA ligase complex"/>
    <property type="evidence" value="ECO:0007669"/>
    <property type="project" value="TreeGrafter"/>
</dbReference>
<comment type="subunit">
    <text evidence="3 15">Tetramer of two alpha and two beta subunits.</text>
</comment>
<keyword evidence="6 15" id="KW-0436">Ligase</keyword>
<evidence type="ECO:0000256" key="7">
    <source>
        <dbReference type="ARBA" id="ARBA00022723"/>
    </source>
</evidence>
<feature type="domain" description="B5" evidence="19">
    <location>
        <begin position="409"/>
        <end position="484"/>
    </location>
</feature>
<sequence length="806" mass="89150">MLVSYQWLQKYVDLTDLTAEETAEKLTRSGVEVDAMTNLSEEIDGLAAGYVEACEPHPDADKLSVCRVDIGEDAPAQIVCGADNVAGGQYVAVAKVGGTLPGGMKIKRAKLRGQTSEGMICSLQELGFESKLIPKKYSGGIFVFPEPVTPGSDALSLLGLNDTVFELDLTPNRSDCLSMLGVAYETAAILGRSVKKPEMPVTESSEPSGSRVRVDVAAAEANPYYGATVIENITIKESPLWLQMTLMAAGIRPLNNVVDITNYVLLEYGQPLHAFDFDRFNSDEVLVRYAENGEQMTTLDEETRVMQADHLLITNGKTPVAMAGVMGGATSEVQNDTKNVLLEAAYFDPVTVRKASRDHGLRSDSSVRFEKGVDPQRVRDAGKRAASLIEELAGGRVLLPPEEFDQLDRSERQIRVSLTQINGLLGTDLTVEDAADVFRRLQFAFEISGETFAVDVPTRRQDIFIEADLIEEVARLYGYDRIPVTLPNSATTPGKLSDRQKKQRQTRRFFENTGMHEAVSYSLTSAAKEARIGIDQQMPRVDVALPMSEERSALRTTLVPHLLDALEYNKNRNEYNVHLYELGSVFLTEQTAINEQPDEKTYISGAFMGRWFEHAWQNENRDVDFFAVKGVLEGLFAELNTSERIAFVQTEKEGFHPGQTAAIMADGKEIGFVAQLHPSVAKTWSLPAVFVFEIDFDELIKGEMPMSYQPVPRFPAIDRDIALIVDKTVSAEEVADVIRREGGSILTNVALFDVYEGEHIESGKKSLAFSLRYLDPEKTLKEEDVTDVHETILKALYTALGAELRQ</sequence>
<evidence type="ECO:0000256" key="12">
    <source>
        <dbReference type="ARBA" id="ARBA00022917"/>
    </source>
</evidence>
<gene>
    <name evidence="15" type="primary">pheT</name>
    <name evidence="20" type="ORF">SAMN05444126_11226</name>
</gene>
<dbReference type="OrthoDB" id="9805455at2"/>
<dbReference type="InterPro" id="IPR009061">
    <property type="entry name" value="DNA-bd_dom_put_sf"/>
</dbReference>
<evidence type="ECO:0000259" key="19">
    <source>
        <dbReference type="PROSITE" id="PS51483"/>
    </source>
</evidence>
<feature type="binding site" evidence="15">
    <location>
        <position position="472"/>
    </location>
    <ligand>
        <name>Mg(2+)</name>
        <dbReference type="ChEBI" id="CHEBI:18420"/>
        <note>shared with alpha subunit</note>
    </ligand>
</feature>
<dbReference type="InterPro" id="IPR041616">
    <property type="entry name" value="PheRS_beta_core"/>
</dbReference>
<dbReference type="CDD" id="cd00769">
    <property type="entry name" value="PheRS_beta_core"/>
    <property type="match status" value="1"/>
</dbReference>
<dbReference type="FunFam" id="3.30.930.10:FF:000022">
    <property type="entry name" value="Phenylalanine--tRNA ligase beta subunit"/>
    <property type="match status" value="1"/>
</dbReference>
<dbReference type="SMART" id="SM00873">
    <property type="entry name" value="B3_4"/>
    <property type="match status" value="1"/>
</dbReference>
<evidence type="ECO:0000256" key="16">
    <source>
        <dbReference type="PROSITE-ProRule" id="PRU00209"/>
    </source>
</evidence>
<feature type="domain" description="FDX-ACB" evidence="18">
    <location>
        <begin position="712"/>
        <end position="805"/>
    </location>
</feature>
<name>A0A1H9U0Z7_9BACI</name>
<dbReference type="GO" id="GO:0004826">
    <property type="term" value="F:phenylalanine-tRNA ligase activity"/>
    <property type="evidence" value="ECO:0007669"/>
    <property type="project" value="UniProtKB-UniRule"/>
</dbReference>
<dbReference type="InterPro" id="IPR012340">
    <property type="entry name" value="NA-bd_OB-fold"/>
</dbReference>
<evidence type="ECO:0000256" key="10">
    <source>
        <dbReference type="ARBA" id="ARBA00022842"/>
    </source>
</evidence>
<dbReference type="STRING" id="1464123.SAMN05444126_11226"/>
<evidence type="ECO:0000256" key="4">
    <source>
        <dbReference type="ARBA" id="ARBA00022490"/>
    </source>
</evidence>
<keyword evidence="10 15" id="KW-0460">Magnesium</keyword>
<evidence type="ECO:0000256" key="2">
    <source>
        <dbReference type="ARBA" id="ARBA00008653"/>
    </source>
</evidence>
<keyword evidence="13 15" id="KW-0030">Aminoacyl-tRNA synthetase</keyword>
<dbReference type="EMBL" id="FOGV01000012">
    <property type="protein sequence ID" value="SES03116.1"/>
    <property type="molecule type" value="Genomic_DNA"/>
</dbReference>
<dbReference type="PANTHER" id="PTHR10947">
    <property type="entry name" value="PHENYLALANYL-TRNA SYNTHETASE BETA CHAIN AND LEUCINE-RICH REPEAT-CONTAINING PROTEIN 47"/>
    <property type="match status" value="1"/>
</dbReference>
<feature type="binding site" evidence="15">
    <location>
        <position position="471"/>
    </location>
    <ligand>
        <name>Mg(2+)</name>
        <dbReference type="ChEBI" id="CHEBI:18420"/>
        <note>shared with alpha subunit</note>
    </ligand>
</feature>
<dbReference type="EC" id="6.1.1.20" evidence="15"/>
<dbReference type="InterPro" id="IPR036690">
    <property type="entry name" value="Fdx_antiC-bd_sf"/>
</dbReference>
<evidence type="ECO:0000259" key="18">
    <source>
        <dbReference type="PROSITE" id="PS51447"/>
    </source>
</evidence>
<keyword evidence="12 15" id="KW-0648">Protein biosynthesis</keyword>
<dbReference type="InterPro" id="IPR005146">
    <property type="entry name" value="B3/B4_tRNA-bd"/>
</dbReference>
<dbReference type="PROSITE" id="PS50886">
    <property type="entry name" value="TRBD"/>
    <property type="match status" value="1"/>
</dbReference>
<evidence type="ECO:0000259" key="17">
    <source>
        <dbReference type="PROSITE" id="PS50886"/>
    </source>
</evidence>
<keyword evidence="9 15" id="KW-0067">ATP-binding</keyword>
<accession>A0A1H9U0Z7</accession>
<keyword evidence="4 15" id="KW-0963">Cytoplasm</keyword>
<dbReference type="NCBIfam" id="TIGR00472">
    <property type="entry name" value="pheT_bact"/>
    <property type="match status" value="1"/>
</dbReference>
<evidence type="ECO:0000256" key="1">
    <source>
        <dbReference type="ARBA" id="ARBA00004496"/>
    </source>
</evidence>
<dbReference type="Proteomes" id="UP000199318">
    <property type="component" value="Unassembled WGS sequence"/>
</dbReference>
<keyword evidence="5 16" id="KW-0820">tRNA-binding</keyword>
<evidence type="ECO:0000256" key="11">
    <source>
        <dbReference type="ARBA" id="ARBA00022884"/>
    </source>
</evidence>
<dbReference type="PROSITE" id="PS51483">
    <property type="entry name" value="B5"/>
    <property type="match status" value="1"/>
</dbReference>
<dbReference type="InterPro" id="IPR045864">
    <property type="entry name" value="aa-tRNA-synth_II/BPL/LPL"/>
</dbReference>
<dbReference type="InterPro" id="IPR005147">
    <property type="entry name" value="tRNA_synthase_B5-dom"/>
</dbReference>
<evidence type="ECO:0000256" key="3">
    <source>
        <dbReference type="ARBA" id="ARBA00011209"/>
    </source>
</evidence>
<keyword evidence="7 15" id="KW-0479">Metal-binding</keyword>
<dbReference type="InterPro" id="IPR005121">
    <property type="entry name" value="Fdx_antiC-bd"/>
</dbReference>
<dbReference type="FunFam" id="3.50.40.10:FF:000001">
    <property type="entry name" value="Phenylalanine--tRNA ligase beta subunit"/>
    <property type="match status" value="1"/>
</dbReference>
<dbReference type="Pfam" id="PF03147">
    <property type="entry name" value="FDX-ACB"/>
    <property type="match status" value="1"/>
</dbReference>
<comment type="cofactor">
    <cofactor evidence="15">
        <name>Mg(2+)</name>
        <dbReference type="ChEBI" id="CHEBI:18420"/>
    </cofactor>
    <text evidence="15">Binds 2 magnesium ions per tetramer.</text>
</comment>
<dbReference type="AlphaFoldDB" id="A0A1H9U0Z7"/>
<organism evidence="20 21">
    <name type="scientific">Salisediminibacterium halotolerans</name>
    <dbReference type="NCBI Taxonomy" id="517425"/>
    <lineage>
        <taxon>Bacteria</taxon>
        <taxon>Bacillati</taxon>
        <taxon>Bacillota</taxon>
        <taxon>Bacilli</taxon>
        <taxon>Bacillales</taxon>
        <taxon>Bacillaceae</taxon>
        <taxon>Salisediminibacterium</taxon>
    </lineage>
</organism>
<dbReference type="Pfam" id="PF01588">
    <property type="entry name" value="tRNA_bind"/>
    <property type="match status" value="1"/>
</dbReference>
<dbReference type="Pfam" id="PF03484">
    <property type="entry name" value="B5"/>
    <property type="match status" value="1"/>
</dbReference>
<dbReference type="FunFam" id="3.30.56.10:FF:000002">
    <property type="entry name" value="Phenylalanine--tRNA ligase beta subunit"/>
    <property type="match status" value="1"/>
</dbReference>
<evidence type="ECO:0000256" key="13">
    <source>
        <dbReference type="ARBA" id="ARBA00023146"/>
    </source>
</evidence>
<reference evidence="21" key="1">
    <citation type="submission" date="2016-10" db="EMBL/GenBank/DDBJ databases">
        <authorList>
            <person name="de Groot N.N."/>
        </authorList>
    </citation>
    <scope>NUCLEOTIDE SEQUENCE [LARGE SCALE GENOMIC DNA]</scope>
    <source>
        <strain evidence="21">10nlg</strain>
    </source>
</reference>
<dbReference type="RefSeq" id="WP_093072900.1">
    <property type="nucleotide sequence ID" value="NZ_FOGV01000012.1"/>
</dbReference>
<dbReference type="Gene3D" id="3.30.56.10">
    <property type="match status" value="2"/>
</dbReference>
<dbReference type="SUPFAM" id="SSF56037">
    <property type="entry name" value="PheT/TilS domain"/>
    <property type="match status" value="1"/>
</dbReference>
<keyword evidence="8 15" id="KW-0547">Nucleotide-binding</keyword>
<dbReference type="Pfam" id="PF17759">
    <property type="entry name" value="tRNA_synthFbeta"/>
    <property type="match status" value="1"/>
</dbReference>
<dbReference type="Gene3D" id="2.40.50.140">
    <property type="entry name" value="Nucleic acid-binding proteins"/>
    <property type="match status" value="1"/>
</dbReference>
<keyword evidence="21" id="KW-1185">Reference proteome</keyword>
<dbReference type="FunFam" id="3.30.70.380:FF:000001">
    <property type="entry name" value="Phenylalanine--tRNA ligase beta subunit"/>
    <property type="match status" value="1"/>
</dbReference>
<dbReference type="InterPro" id="IPR002547">
    <property type="entry name" value="tRNA-bd_dom"/>
</dbReference>
<dbReference type="Gene3D" id="3.30.70.380">
    <property type="entry name" value="Ferrodoxin-fold anticodon-binding domain"/>
    <property type="match status" value="1"/>
</dbReference>
<dbReference type="Pfam" id="PF03483">
    <property type="entry name" value="B3_4"/>
    <property type="match status" value="1"/>
</dbReference>
<comment type="caution">
    <text evidence="20">The sequence shown here is derived from an EMBL/GenBank/DDBJ whole genome shotgun (WGS) entry which is preliminary data.</text>
</comment>
<dbReference type="FunFam" id="2.40.50.140:FF:000045">
    <property type="entry name" value="Phenylalanine--tRNA ligase beta subunit"/>
    <property type="match status" value="1"/>
</dbReference>
<evidence type="ECO:0000256" key="15">
    <source>
        <dbReference type="HAMAP-Rule" id="MF_00283"/>
    </source>
</evidence>
<dbReference type="HAMAP" id="MF_00283">
    <property type="entry name" value="Phe_tRNA_synth_beta1"/>
    <property type="match status" value="1"/>
</dbReference>
<feature type="domain" description="TRNA-binding" evidence="17">
    <location>
        <begin position="40"/>
        <end position="155"/>
    </location>
</feature>
<dbReference type="SMART" id="SM00874">
    <property type="entry name" value="B5"/>
    <property type="match status" value="1"/>
</dbReference>
<protein>
    <recommendedName>
        <fullName evidence="15">Phenylalanine--tRNA ligase beta subunit</fullName>
        <ecNumber evidence="15">6.1.1.20</ecNumber>
    </recommendedName>
    <alternativeName>
        <fullName evidence="15">Phenylalanyl-tRNA synthetase beta subunit</fullName>
        <shortName evidence="15">PheRS</shortName>
    </alternativeName>
</protein>
<comment type="subcellular location">
    <subcellularLocation>
        <location evidence="1 15">Cytoplasm</location>
    </subcellularLocation>
</comment>
<evidence type="ECO:0000313" key="21">
    <source>
        <dbReference type="Proteomes" id="UP000199318"/>
    </source>
</evidence>
<dbReference type="Gene3D" id="3.30.930.10">
    <property type="entry name" value="Bira Bifunctional Protein, Domain 2"/>
    <property type="match status" value="1"/>
</dbReference>
<dbReference type="CDD" id="cd02796">
    <property type="entry name" value="tRNA_bind_bactPheRS"/>
    <property type="match status" value="1"/>
</dbReference>
<feature type="binding site" evidence="15">
    <location>
        <position position="468"/>
    </location>
    <ligand>
        <name>Mg(2+)</name>
        <dbReference type="ChEBI" id="CHEBI:18420"/>
        <note>shared with alpha subunit</note>
    </ligand>
</feature>
<dbReference type="SUPFAM" id="SSF55681">
    <property type="entry name" value="Class II aaRS and biotin synthetases"/>
    <property type="match status" value="1"/>
</dbReference>
<evidence type="ECO:0000256" key="6">
    <source>
        <dbReference type="ARBA" id="ARBA00022598"/>
    </source>
</evidence>
<dbReference type="GO" id="GO:0140096">
    <property type="term" value="F:catalytic activity, acting on a protein"/>
    <property type="evidence" value="ECO:0007669"/>
    <property type="project" value="UniProtKB-ARBA"/>
</dbReference>
<comment type="similarity">
    <text evidence="2 15">Belongs to the phenylalanyl-tRNA synthetase beta subunit family. Type 1 subfamily.</text>
</comment>
<dbReference type="GO" id="GO:0000287">
    <property type="term" value="F:magnesium ion binding"/>
    <property type="evidence" value="ECO:0007669"/>
    <property type="project" value="UniProtKB-UniRule"/>
</dbReference>
<comment type="catalytic activity">
    <reaction evidence="14 15">
        <text>tRNA(Phe) + L-phenylalanine + ATP = L-phenylalanyl-tRNA(Phe) + AMP + diphosphate + H(+)</text>
        <dbReference type="Rhea" id="RHEA:19413"/>
        <dbReference type="Rhea" id="RHEA-COMP:9668"/>
        <dbReference type="Rhea" id="RHEA-COMP:9699"/>
        <dbReference type="ChEBI" id="CHEBI:15378"/>
        <dbReference type="ChEBI" id="CHEBI:30616"/>
        <dbReference type="ChEBI" id="CHEBI:33019"/>
        <dbReference type="ChEBI" id="CHEBI:58095"/>
        <dbReference type="ChEBI" id="CHEBI:78442"/>
        <dbReference type="ChEBI" id="CHEBI:78531"/>
        <dbReference type="ChEBI" id="CHEBI:456215"/>
        <dbReference type="EC" id="6.1.1.20"/>
    </reaction>
</comment>
<dbReference type="SUPFAM" id="SSF46955">
    <property type="entry name" value="Putative DNA-binding domain"/>
    <property type="match status" value="1"/>
</dbReference>
<dbReference type="GO" id="GO:0016740">
    <property type="term" value="F:transferase activity"/>
    <property type="evidence" value="ECO:0007669"/>
    <property type="project" value="UniProtKB-ARBA"/>
</dbReference>
<dbReference type="PANTHER" id="PTHR10947:SF0">
    <property type="entry name" value="PHENYLALANINE--TRNA LIGASE BETA SUBUNIT"/>
    <property type="match status" value="1"/>
</dbReference>
<evidence type="ECO:0000313" key="20">
    <source>
        <dbReference type="EMBL" id="SES03116.1"/>
    </source>
</evidence>
<dbReference type="InterPro" id="IPR033714">
    <property type="entry name" value="tRNA_bind_bactPheRS"/>
</dbReference>
<dbReference type="PROSITE" id="PS51447">
    <property type="entry name" value="FDX_ACB"/>
    <property type="match status" value="1"/>
</dbReference>
<dbReference type="GO" id="GO:0005524">
    <property type="term" value="F:ATP binding"/>
    <property type="evidence" value="ECO:0007669"/>
    <property type="project" value="UniProtKB-UniRule"/>
</dbReference>
<evidence type="ECO:0000256" key="14">
    <source>
        <dbReference type="ARBA" id="ARBA00049255"/>
    </source>
</evidence>
<evidence type="ECO:0000256" key="5">
    <source>
        <dbReference type="ARBA" id="ARBA00022555"/>
    </source>
</evidence>